<reference evidence="3" key="1">
    <citation type="journal article" date="2020" name="bioRxiv">
        <title>Comparative genomics of Chlamydomonas.</title>
        <authorList>
            <person name="Craig R.J."/>
            <person name="Hasan A.R."/>
            <person name="Ness R.W."/>
            <person name="Keightley P.D."/>
        </authorList>
    </citation>
    <scope>NUCLEOTIDE SEQUENCE</scope>
    <source>
        <strain evidence="3">CCAP 11/173</strain>
    </source>
</reference>
<feature type="region of interest" description="Disordered" evidence="2">
    <location>
        <begin position="533"/>
        <end position="555"/>
    </location>
</feature>
<protein>
    <submittedName>
        <fullName evidence="3">Uncharacterized protein</fullName>
    </submittedName>
</protein>
<organism evidence="3 4">
    <name type="scientific">Chlamydomonas schloesseri</name>
    <dbReference type="NCBI Taxonomy" id="2026947"/>
    <lineage>
        <taxon>Eukaryota</taxon>
        <taxon>Viridiplantae</taxon>
        <taxon>Chlorophyta</taxon>
        <taxon>core chlorophytes</taxon>
        <taxon>Chlorophyceae</taxon>
        <taxon>CS clade</taxon>
        <taxon>Chlamydomonadales</taxon>
        <taxon>Chlamydomonadaceae</taxon>
        <taxon>Chlamydomonas</taxon>
    </lineage>
</organism>
<accession>A0A835WIG0</accession>
<feature type="compositionally biased region" description="Basic and acidic residues" evidence="2">
    <location>
        <begin position="1062"/>
        <end position="1081"/>
    </location>
</feature>
<dbReference type="GO" id="GO:0016592">
    <property type="term" value="C:mediator complex"/>
    <property type="evidence" value="ECO:0007669"/>
    <property type="project" value="TreeGrafter"/>
</dbReference>
<feature type="compositionally biased region" description="Low complexity" evidence="2">
    <location>
        <begin position="827"/>
        <end position="841"/>
    </location>
</feature>
<evidence type="ECO:0000313" key="4">
    <source>
        <dbReference type="Proteomes" id="UP000613740"/>
    </source>
</evidence>
<dbReference type="PANTHER" id="PTHR46007">
    <property type="entry name" value="MEDIATOR OF RNA POLYMERASE II TRANSCRIPTION SUBUNIT 12"/>
    <property type="match status" value="1"/>
</dbReference>
<feature type="compositionally biased region" description="Polar residues" evidence="2">
    <location>
        <begin position="767"/>
        <end position="779"/>
    </location>
</feature>
<comment type="caution">
    <text evidence="3">The sequence shown here is derived from an EMBL/GenBank/DDBJ whole genome shotgun (WGS) entry which is preliminary data.</text>
</comment>
<keyword evidence="4" id="KW-1185">Reference proteome</keyword>
<evidence type="ECO:0000256" key="2">
    <source>
        <dbReference type="SAM" id="MobiDB-lite"/>
    </source>
</evidence>
<feature type="compositionally biased region" description="Pro residues" evidence="2">
    <location>
        <begin position="398"/>
        <end position="408"/>
    </location>
</feature>
<gene>
    <name evidence="3" type="ORF">HYH02_007044</name>
</gene>
<dbReference type="GO" id="GO:0003713">
    <property type="term" value="F:transcription coactivator activity"/>
    <property type="evidence" value="ECO:0007669"/>
    <property type="project" value="TreeGrafter"/>
</dbReference>
<dbReference type="PANTHER" id="PTHR46007:SF8">
    <property type="entry name" value="C2H2-TYPE DOMAIN-CONTAINING PROTEIN"/>
    <property type="match status" value="1"/>
</dbReference>
<dbReference type="AlphaFoldDB" id="A0A835WIG0"/>
<feature type="region of interest" description="Disordered" evidence="2">
    <location>
        <begin position="656"/>
        <end position="879"/>
    </location>
</feature>
<feature type="compositionally biased region" description="Basic and acidic residues" evidence="2">
    <location>
        <begin position="859"/>
        <end position="869"/>
    </location>
</feature>
<proteinExistence type="predicted"/>
<feature type="compositionally biased region" description="Low complexity" evidence="2">
    <location>
        <begin position="657"/>
        <end position="670"/>
    </location>
</feature>
<feature type="region of interest" description="Disordered" evidence="2">
    <location>
        <begin position="1"/>
        <end position="40"/>
    </location>
</feature>
<feature type="compositionally biased region" description="Gly residues" evidence="2">
    <location>
        <begin position="533"/>
        <end position="546"/>
    </location>
</feature>
<sequence>MEAQLRKRGRPEAAAGPWEPGDPNPANGQPTFQPPAALGAPVKAVCKPGEVVGTLDGKSMPRMPKSIWTALVGLMGDGKGRDGGHTAVSREAWRYSDNRGIEVIAPAATTVAAGALSAQGAAAPPPQPQVASAASSPGEPRLYLAVSLDGRTPAPVDGNAVDEGETRRQHVWLRQLRTALAAKLTDLPAALSRITLHALAVYMPAPGQVLLLLDASTWTKEASATAVNEVIMDRGETAAADTGPRVAKKQRLSAVSPPANVQRVSGSASGGKIARPKGGNAAAAVTDAKGRANGIQLELPTPRPQLHKAPAAFELLAQKLQKTGQAVRLHRNYQYGIPPTLLSCIAAAGVQQAPPAKTDGPLTYVALAASAWAFSADGEAAELTAAAPERRPAQEPQQSPPQSPPQPSEPGLEPAVSGQQQQQQAGMGTVGAASVLPPDAGSANRRPPLLLTAVSIEGLQPAPVDATISLYSKNQKLVLRRLRDIMGGHNLPDRSCILHAYTLYRTQPHGHVLLVVDICRGVPTQAAAEVGCSGGGGGSSGAGDGGDMPTSPISREGIEDVSDVDEGGGGEDEVSAGRQGIACSGAVATAATAATSPDVATVARSGGAAARSRDGSVGAAVAAEPLMSMPSQDDGDSEDEELADGQVVCEEELGTMLAARPSRAPPSALRNSGITGRRPVLPHLRQAPASQTCQPQLQPALAPQPQQGLEKPTQSPPRQQRLQSESPRLPQQNDTAAAMFGQQPPGHQREQHSTQQQDQVWPAGGFASNSKQPSGTQPMSSGGDGSNENGERPHMDEARSQHPGVARPRRPPSVAAAAAVGVQSHDGAGLEAGNSAAAAAVLPPPASHTPGPGTSTDAAKPEGSGEHGDGTAAPRSASSYGVADEVHLLREQLEASQREAKRWEQMWLDTTKQLLATVERERAATMREQQQAALLDKAERARSTAIQQLQGAVNELELQLQQERLTAEAVQKRLTAEAAQERQAAEAAHAKLAAAQAAAQAVAQPQHEAAMAASEQLLSSSRDVQRLQRELASARDMCDQQETTIRDLGQKLEMLQQKLHEAEELRSAADTARREAEEQRKQQQSLVAQMHQVMRQLGGSQV</sequence>
<feature type="region of interest" description="Disordered" evidence="2">
    <location>
        <begin position="260"/>
        <end position="280"/>
    </location>
</feature>
<dbReference type="Proteomes" id="UP000613740">
    <property type="component" value="Unassembled WGS sequence"/>
</dbReference>
<evidence type="ECO:0000256" key="1">
    <source>
        <dbReference type="SAM" id="Coils"/>
    </source>
</evidence>
<keyword evidence="1" id="KW-0175">Coiled coil</keyword>
<dbReference type="OrthoDB" id="551708at2759"/>
<dbReference type="GO" id="GO:0045944">
    <property type="term" value="P:positive regulation of transcription by RNA polymerase II"/>
    <property type="evidence" value="ECO:0007669"/>
    <property type="project" value="TreeGrafter"/>
</dbReference>
<feature type="region of interest" description="Disordered" evidence="2">
    <location>
        <begin position="1062"/>
        <end position="1102"/>
    </location>
</feature>
<dbReference type="InterPro" id="IPR051647">
    <property type="entry name" value="Mediator_comp_sub12"/>
</dbReference>
<feature type="coiled-coil region" evidence="1">
    <location>
        <begin position="886"/>
        <end position="973"/>
    </location>
</feature>
<feature type="region of interest" description="Disordered" evidence="2">
    <location>
        <begin position="387"/>
        <end position="444"/>
    </location>
</feature>
<feature type="compositionally biased region" description="Polar residues" evidence="2">
    <location>
        <begin position="712"/>
        <end position="735"/>
    </location>
</feature>
<feature type="compositionally biased region" description="Basic and acidic residues" evidence="2">
    <location>
        <begin position="789"/>
        <end position="800"/>
    </location>
</feature>
<evidence type="ECO:0000313" key="3">
    <source>
        <dbReference type="EMBL" id="KAG2448016.1"/>
    </source>
</evidence>
<feature type="compositionally biased region" description="Low complexity" evidence="2">
    <location>
        <begin position="694"/>
        <end position="707"/>
    </location>
</feature>
<dbReference type="EMBL" id="JAEHOD010000019">
    <property type="protein sequence ID" value="KAG2448016.1"/>
    <property type="molecule type" value="Genomic_DNA"/>
</dbReference>
<name>A0A835WIG0_9CHLO</name>